<dbReference type="InterPro" id="IPR025064">
    <property type="entry name" value="DUF4005"/>
</dbReference>
<keyword evidence="1" id="KW-0112">Calmodulin-binding</keyword>
<dbReference type="GO" id="GO:0005516">
    <property type="term" value="F:calmodulin binding"/>
    <property type="evidence" value="ECO:0007669"/>
    <property type="project" value="UniProtKB-KW"/>
</dbReference>
<dbReference type="AlphaFoldDB" id="A0AA86VTP3"/>
<feature type="compositionally biased region" description="Polar residues" evidence="4">
    <location>
        <begin position="409"/>
        <end position="433"/>
    </location>
</feature>
<name>A0AA86VTP3_9FABA</name>
<feature type="region of interest" description="Disordered" evidence="4">
    <location>
        <begin position="368"/>
        <end position="388"/>
    </location>
</feature>
<sequence length="565" mass="63178">MYLLNQLFSLSLSPSYSLIIETLCPFPRSHCISLLYRGDSASVISKFSSFCSLLPRDTHRPRRTCKLFDSDLSLWFHFSQKLIPVRNAKKMGRKGSWFSTVKKALSPDSKERNDQKTSRPKKKWFGKQKLQTSSSQSETDKAPPLPPPEIILPHTEVETSHDRVEVATTVVAEEPVPAVQTAPAEVQATTIVQFHSKPTEKVAAIRIQKAFRGYLARRALRALRGLVRLRSLMEGPVVKRQAISTLRSMQTFAHLQTQIRSRRLRMLEENQALQKQLLQKHAKDLESMRLGEEWDDSVQSKEQVEAKLLSKFEAAMRRERAMAYSFSHQQNWKNSSRSINPMFMDPTNPTWGWSWLERWMAARPLESHSLTEKEKNDNKSIRSSGRGITSAEISKSFAKFQLNSEKHSPTASQNPGSPNFESHSQQSHSNPPKSASPAVSKKLKKMSPKDILAIDDDTKSLMSVQSERPRRHSIAGSTVGDDESLASSPAIPSYMVPTKSAKAKSRMQSPLAAENVTPDKGSSAGTAKKRLSFPASPARPRRHSGPPKVESSFNAEITVGNGVAG</sequence>
<feature type="region of interest" description="Disordered" evidence="4">
    <location>
        <begin position="402"/>
        <end position="565"/>
    </location>
</feature>
<protein>
    <recommendedName>
        <fullName evidence="5">DUF4005 domain-containing protein</fullName>
    </recommendedName>
</protein>
<feature type="compositionally biased region" description="Basic and acidic residues" evidence="4">
    <location>
        <begin position="368"/>
        <end position="380"/>
    </location>
</feature>
<dbReference type="PANTHER" id="PTHR32295:SF239">
    <property type="entry name" value="IQ CALMODULIN-BINDING MOTIF PROTEIN"/>
    <property type="match status" value="1"/>
</dbReference>
<feature type="domain" description="DUF4005" evidence="5">
    <location>
        <begin position="469"/>
        <end position="539"/>
    </location>
</feature>
<comment type="subunit">
    <text evidence="3">Binds to multiple calmodulin (CaM) in the presence of Ca(2+) and CaM-like proteins.</text>
</comment>
<dbReference type="Gramene" id="rna-AYBTSS11_LOCUS21732">
    <property type="protein sequence ID" value="CAJ1968475.1"/>
    <property type="gene ID" value="gene-AYBTSS11_LOCUS21732"/>
</dbReference>
<evidence type="ECO:0000256" key="2">
    <source>
        <dbReference type="ARBA" id="ARBA00024341"/>
    </source>
</evidence>
<gene>
    <name evidence="6" type="ORF">AYBTSS11_LOCUS21732</name>
</gene>
<keyword evidence="7" id="KW-1185">Reference proteome</keyword>
<dbReference type="PROSITE" id="PS50096">
    <property type="entry name" value="IQ"/>
    <property type="match status" value="1"/>
</dbReference>
<proteinExistence type="inferred from homology"/>
<dbReference type="EMBL" id="OY731404">
    <property type="protein sequence ID" value="CAJ1968475.1"/>
    <property type="molecule type" value="Genomic_DNA"/>
</dbReference>
<evidence type="ECO:0000256" key="3">
    <source>
        <dbReference type="ARBA" id="ARBA00024378"/>
    </source>
</evidence>
<reference evidence="6" key="1">
    <citation type="submission" date="2023-10" db="EMBL/GenBank/DDBJ databases">
        <authorList>
            <person name="Domelevo Entfellner J.-B."/>
        </authorList>
    </citation>
    <scope>NUCLEOTIDE SEQUENCE</scope>
</reference>
<dbReference type="Pfam" id="PF00612">
    <property type="entry name" value="IQ"/>
    <property type="match status" value="1"/>
</dbReference>
<organism evidence="6 7">
    <name type="scientific">Sphenostylis stenocarpa</name>
    <dbReference type="NCBI Taxonomy" id="92480"/>
    <lineage>
        <taxon>Eukaryota</taxon>
        <taxon>Viridiplantae</taxon>
        <taxon>Streptophyta</taxon>
        <taxon>Embryophyta</taxon>
        <taxon>Tracheophyta</taxon>
        <taxon>Spermatophyta</taxon>
        <taxon>Magnoliopsida</taxon>
        <taxon>eudicotyledons</taxon>
        <taxon>Gunneridae</taxon>
        <taxon>Pentapetalae</taxon>
        <taxon>rosids</taxon>
        <taxon>fabids</taxon>
        <taxon>Fabales</taxon>
        <taxon>Fabaceae</taxon>
        <taxon>Papilionoideae</taxon>
        <taxon>50 kb inversion clade</taxon>
        <taxon>NPAAA clade</taxon>
        <taxon>indigoferoid/millettioid clade</taxon>
        <taxon>Phaseoleae</taxon>
        <taxon>Sphenostylis</taxon>
    </lineage>
</organism>
<evidence type="ECO:0000256" key="4">
    <source>
        <dbReference type="SAM" id="MobiDB-lite"/>
    </source>
</evidence>
<evidence type="ECO:0000313" key="6">
    <source>
        <dbReference type="EMBL" id="CAJ1968475.1"/>
    </source>
</evidence>
<feature type="compositionally biased region" description="Basic and acidic residues" evidence="4">
    <location>
        <begin position="108"/>
        <end position="117"/>
    </location>
</feature>
<comment type="similarity">
    <text evidence="2">Belongs to the IQD family.</text>
</comment>
<accession>A0AA86VTP3</accession>
<dbReference type="SMART" id="SM00015">
    <property type="entry name" value="IQ"/>
    <property type="match status" value="1"/>
</dbReference>
<dbReference type="PANTHER" id="PTHR32295">
    <property type="entry name" value="IQ-DOMAIN 5-RELATED"/>
    <property type="match status" value="1"/>
</dbReference>
<dbReference type="Pfam" id="PF13178">
    <property type="entry name" value="DUF4005"/>
    <property type="match status" value="1"/>
</dbReference>
<evidence type="ECO:0000256" key="1">
    <source>
        <dbReference type="ARBA" id="ARBA00022860"/>
    </source>
</evidence>
<evidence type="ECO:0000313" key="7">
    <source>
        <dbReference type="Proteomes" id="UP001189624"/>
    </source>
</evidence>
<feature type="region of interest" description="Disordered" evidence="4">
    <location>
        <begin position="103"/>
        <end position="147"/>
    </location>
</feature>
<dbReference type="InterPro" id="IPR000048">
    <property type="entry name" value="IQ_motif_EF-hand-BS"/>
</dbReference>
<dbReference type="Proteomes" id="UP001189624">
    <property type="component" value="Chromosome 7"/>
</dbReference>
<evidence type="ECO:0000259" key="5">
    <source>
        <dbReference type="Pfam" id="PF13178"/>
    </source>
</evidence>